<dbReference type="RefSeq" id="WP_310501857.1">
    <property type="nucleotide sequence ID" value="NZ_JAVDSB010000016.1"/>
</dbReference>
<protein>
    <submittedName>
        <fullName evidence="2">NADPH-dependent ferric siderophore reductase</fullName>
    </submittedName>
</protein>
<dbReference type="InterPro" id="IPR039374">
    <property type="entry name" value="SIP_fam"/>
</dbReference>
<dbReference type="Pfam" id="PF00970">
    <property type="entry name" value="FAD_binding_6"/>
    <property type="match status" value="1"/>
</dbReference>
<evidence type="ECO:0000313" key="3">
    <source>
        <dbReference type="Proteomes" id="UP001267290"/>
    </source>
</evidence>
<dbReference type="CDD" id="cd06193">
    <property type="entry name" value="siderophore_interacting"/>
    <property type="match status" value="1"/>
</dbReference>
<dbReference type="InterPro" id="IPR017927">
    <property type="entry name" value="FAD-bd_FR_type"/>
</dbReference>
<keyword evidence="3" id="KW-1185">Reference proteome</keyword>
<dbReference type="EMBL" id="JAVDSB010000016">
    <property type="protein sequence ID" value="MDR6554425.1"/>
    <property type="molecule type" value="Genomic_DNA"/>
</dbReference>
<dbReference type="PANTHER" id="PTHR30157">
    <property type="entry name" value="FERRIC REDUCTASE, NADPH-DEPENDENT"/>
    <property type="match status" value="1"/>
</dbReference>
<accession>A0ABU1P3U3</accession>
<organism evidence="2 3">
    <name type="scientific">Paenibacillus qinlingensis</name>
    <dbReference type="NCBI Taxonomy" id="1837343"/>
    <lineage>
        <taxon>Bacteria</taxon>
        <taxon>Bacillati</taxon>
        <taxon>Bacillota</taxon>
        <taxon>Bacilli</taxon>
        <taxon>Bacillales</taxon>
        <taxon>Paenibacillaceae</taxon>
        <taxon>Paenibacillus</taxon>
    </lineage>
</organism>
<dbReference type="InterPro" id="IPR008333">
    <property type="entry name" value="Cbr1-like_FAD-bd_dom"/>
</dbReference>
<dbReference type="PROSITE" id="PS51384">
    <property type="entry name" value="FAD_FR"/>
    <property type="match status" value="1"/>
</dbReference>
<dbReference type="InterPro" id="IPR007037">
    <property type="entry name" value="SIP_rossman_dom"/>
</dbReference>
<evidence type="ECO:0000313" key="2">
    <source>
        <dbReference type="EMBL" id="MDR6554425.1"/>
    </source>
</evidence>
<dbReference type="Gene3D" id="3.40.50.80">
    <property type="entry name" value="Nucleotide-binding domain of ferredoxin-NADP reductase (FNR) module"/>
    <property type="match status" value="1"/>
</dbReference>
<sequence>MGILENLGKRISHKATVIQKQQIAEHTFRISLQLQQAKGLSYTPGEFLRVLVGADQSVKLTDMIRTYSVWRYDTASQVIEIAACTFSSGSGASWAKRLQNGDTVHFTGPKGNFVYDESPDYYILIGDISSLAHLYEIHRQIPPHKKVFSLIYADHKQDFFTDLDGTSPLTFYNLPANPVQSLTEQLELIMKQAQGKGMLYVGGDGRVCVEMRNYMKMHHQWENRQIKAKPFWMPGKKGLE</sequence>
<comment type="caution">
    <text evidence="2">The sequence shown here is derived from an EMBL/GenBank/DDBJ whole genome shotgun (WGS) entry which is preliminary data.</text>
</comment>
<dbReference type="Gene3D" id="2.40.30.10">
    <property type="entry name" value="Translation factors"/>
    <property type="match status" value="1"/>
</dbReference>
<feature type="domain" description="FAD-binding FR-type" evidence="1">
    <location>
        <begin position="10"/>
        <end position="116"/>
    </location>
</feature>
<evidence type="ECO:0000259" key="1">
    <source>
        <dbReference type="PROSITE" id="PS51384"/>
    </source>
</evidence>
<dbReference type="InterPro" id="IPR017938">
    <property type="entry name" value="Riboflavin_synthase-like_b-brl"/>
</dbReference>
<dbReference type="Proteomes" id="UP001267290">
    <property type="component" value="Unassembled WGS sequence"/>
</dbReference>
<name>A0ABU1P3U3_9BACL</name>
<proteinExistence type="predicted"/>
<reference evidence="2 3" key="1">
    <citation type="submission" date="2023-07" db="EMBL/GenBank/DDBJ databases">
        <title>Sorghum-associated microbial communities from plants grown in Nebraska, USA.</title>
        <authorList>
            <person name="Schachtman D."/>
        </authorList>
    </citation>
    <scope>NUCLEOTIDE SEQUENCE [LARGE SCALE GENOMIC DNA]</scope>
    <source>
        <strain evidence="2 3">CC258</strain>
    </source>
</reference>
<dbReference type="PANTHER" id="PTHR30157:SF0">
    <property type="entry name" value="NADPH-DEPENDENT FERRIC-CHELATE REDUCTASE"/>
    <property type="match status" value="1"/>
</dbReference>
<gene>
    <name evidence="2" type="ORF">J2736_005654</name>
</gene>
<dbReference type="SUPFAM" id="SSF63380">
    <property type="entry name" value="Riboflavin synthase domain-like"/>
    <property type="match status" value="1"/>
</dbReference>
<dbReference type="Pfam" id="PF04954">
    <property type="entry name" value="SIP"/>
    <property type="match status" value="1"/>
</dbReference>
<dbReference type="InterPro" id="IPR039261">
    <property type="entry name" value="FNR_nucleotide-bd"/>
</dbReference>